<evidence type="ECO:0000313" key="8">
    <source>
        <dbReference type="EMBL" id="PWR72599.1"/>
    </source>
</evidence>
<keyword evidence="5" id="KW-0464">Manganese</keyword>
<feature type="domain" description="Calcineurin-like phosphoesterase" evidence="7">
    <location>
        <begin position="15"/>
        <end position="144"/>
    </location>
</feature>
<name>A0A2V2MYQ6_9EURY</name>
<evidence type="ECO:0000256" key="6">
    <source>
        <dbReference type="SAM" id="Phobius"/>
    </source>
</evidence>
<evidence type="ECO:0000259" key="7">
    <source>
        <dbReference type="Pfam" id="PF00149"/>
    </source>
</evidence>
<dbReference type="GO" id="GO:0016020">
    <property type="term" value="C:membrane"/>
    <property type="evidence" value="ECO:0007669"/>
    <property type="project" value="GOC"/>
</dbReference>
<keyword evidence="4 6" id="KW-0472">Membrane</keyword>
<protein>
    <recommendedName>
        <fullName evidence="7">Calcineurin-like phosphoesterase domain-containing protein</fullName>
    </recommendedName>
</protein>
<feature type="transmembrane region" description="Helical" evidence="6">
    <location>
        <begin position="243"/>
        <end position="264"/>
    </location>
</feature>
<dbReference type="GO" id="GO:0009245">
    <property type="term" value="P:lipid A biosynthetic process"/>
    <property type="evidence" value="ECO:0007669"/>
    <property type="project" value="TreeGrafter"/>
</dbReference>
<dbReference type="InterPro" id="IPR029052">
    <property type="entry name" value="Metallo-depent_PP-like"/>
</dbReference>
<dbReference type="RefSeq" id="WP_109968110.1">
    <property type="nucleotide sequence ID" value="NZ_CP176093.1"/>
</dbReference>
<evidence type="ECO:0000256" key="4">
    <source>
        <dbReference type="ARBA" id="ARBA00023136"/>
    </source>
</evidence>
<accession>A0A2V2MYQ6</accession>
<evidence type="ECO:0000256" key="5">
    <source>
        <dbReference type="ARBA" id="ARBA00023211"/>
    </source>
</evidence>
<keyword evidence="2" id="KW-0997">Cell inner membrane</keyword>
<keyword evidence="1" id="KW-1003">Cell membrane</keyword>
<keyword evidence="9" id="KW-1185">Reference proteome</keyword>
<dbReference type="Proteomes" id="UP000245657">
    <property type="component" value="Unassembled WGS sequence"/>
</dbReference>
<dbReference type="Gene3D" id="3.60.21.10">
    <property type="match status" value="1"/>
</dbReference>
<dbReference type="InterPro" id="IPR043461">
    <property type="entry name" value="LpxH-like"/>
</dbReference>
<evidence type="ECO:0000256" key="1">
    <source>
        <dbReference type="ARBA" id="ARBA00022475"/>
    </source>
</evidence>
<evidence type="ECO:0000313" key="9">
    <source>
        <dbReference type="Proteomes" id="UP000245657"/>
    </source>
</evidence>
<dbReference type="GO" id="GO:0008758">
    <property type="term" value="F:UDP-2,3-diacylglucosamine hydrolase activity"/>
    <property type="evidence" value="ECO:0007669"/>
    <property type="project" value="TreeGrafter"/>
</dbReference>
<evidence type="ECO:0000256" key="3">
    <source>
        <dbReference type="ARBA" id="ARBA00022723"/>
    </source>
</evidence>
<feature type="transmembrane region" description="Helical" evidence="6">
    <location>
        <begin position="307"/>
        <end position="332"/>
    </location>
</feature>
<organism evidence="8 9">
    <name type="scientific">Methanospirillum lacunae</name>
    <dbReference type="NCBI Taxonomy" id="668570"/>
    <lineage>
        <taxon>Archaea</taxon>
        <taxon>Methanobacteriati</taxon>
        <taxon>Methanobacteriota</taxon>
        <taxon>Stenosarchaea group</taxon>
        <taxon>Methanomicrobia</taxon>
        <taxon>Methanomicrobiales</taxon>
        <taxon>Methanospirillaceae</taxon>
        <taxon>Methanospirillum</taxon>
    </lineage>
</organism>
<dbReference type="PANTHER" id="PTHR34990">
    <property type="entry name" value="UDP-2,3-DIACYLGLUCOSAMINE HYDROLASE-RELATED"/>
    <property type="match status" value="1"/>
</dbReference>
<keyword evidence="6" id="KW-1133">Transmembrane helix</keyword>
<dbReference type="GO" id="GO:0046872">
    <property type="term" value="F:metal ion binding"/>
    <property type="evidence" value="ECO:0007669"/>
    <property type="project" value="UniProtKB-KW"/>
</dbReference>
<dbReference type="GeneID" id="97548721"/>
<sequence length="487" mass="54733">MAERDYTEKIPDDKSILVVSDVHLGGVEGPETINRMLHFLEKIQSGNAEVVCHPEQQDSSAAPVTKHLLPPTKIILLGDILDLWNPRHQDRNYAFLDGLIFFLKLQNIESDIIYVTGNHDEDSGEPVYSYGVDTPAKSDPAYSIYTLFKGLHGKIESLKIAWNPDHILELSPRHYPATSTHGHVHGLNAGGIHYVFVHGQQFDKQQITYSISQAIGFRFDVIDSIQEILNCSIVQEVRKSIPIMSFIGFYAIINLLAIIIPIFSGDSVSTWIRWLVGVVFAISLFGISAKGVQTFGFVQKTLPSSPLLFKACLGICIGEIVLIGIGAYFLALSVLDPLYTIGMVVFLWLFFIFIIPIVYGFISNWMYSYFFSAKNYDVKSVYEDALKSEKYTYNAEVLIFGHTHIPGTYPNTYDDIRIQGRSADGKPTLLINTGAWVRNENGIDDSFAYIDNNGVALMKWNDASRDISCTKYFPKEIIKKWSGRQSE</sequence>
<dbReference type="OrthoDB" id="31433at2157"/>
<reference evidence="8 9" key="1">
    <citation type="submission" date="2018-05" db="EMBL/GenBank/DDBJ databases">
        <title>Draft genome of Methanospirillum lacunae Ki8-1.</title>
        <authorList>
            <person name="Dueholm M.S."/>
            <person name="Nielsen P.H."/>
            <person name="Bakmann L.F."/>
            <person name="Otzen D.E."/>
        </authorList>
    </citation>
    <scope>NUCLEOTIDE SEQUENCE [LARGE SCALE GENOMIC DNA]</scope>
    <source>
        <strain evidence="8 9">Ki8-1</strain>
    </source>
</reference>
<dbReference type="AlphaFoldDB" id="A0A2V2MYQ6"/>
<dbReference type="InterPro" id="IPR004843">
    <property type="entry name" value="Calcineurin-like_PHP"/>
</dbReference>
<gene>
    <name evidence="8" type="ORF">DK846_06430</name>
</gene>
<comment type="caution">
    <text evidence="8">The sequence shown here is derived from an EMBL/GenBank/DDBJ whole genome shotgun (WGS) entry which is preliminary data.</text>
</comment>
<dbReference type="EMBL" id="QGMY01000006">
    <property type="protein sequence ID" value="PWR72599.1"/>
    <property type="molecule type" value="Genomic_DNA"/>
</dbReference>
<proteinExistence type="predicted"/>
<keyword evidence="3" id="KW-0479">Metal-binding</keyword>
<feature type="transmembrane region" description="Helical" evidence="6">
    <location>
        <begin position="270"/>
        <end position="287"/>
    </location>
</feature>
<dbReference type="Pfam" id="PF00149">
    <property type="entry name" value="Metallophos"/>
    <property type="match status" value="1"/>
</dbReference>
<dbReference type="SUPFAM" id="SSF56300">
    <property type="entry name" value="Metallo-dependent phosphatases"/>
    <property type="match status" value="1"/>
</dbReference>
<feature type="transmembrane region" description="Helical" evidence="6">
    <location>
        <begin position="338"/>
        <end position="362"/>
    </location>
</feature>
<keyword evidence="6" id="KW-0812">Transmembrane</keyword>
<evidence type="ECO:0000256" key="2">
    <source>
        <dbReference type="ARBA" id="ARBA00022519"/>
    </source>
</evidence>